<reference evidence="3 4" key="1">
    <citation type="submission" date="2018-06" db="EMBL/GenBank/DDBJ databases">
        <title>Comparative genomics reveals the genomic features of Rhizophagus irregularis, R. cerebriforme, R. diaphanum and Gigaspora rosea, and their symbiotic lifestyle signature.</title>
        <authorList>
            <person name="Morin E."/>
            <person name="San Clemente H."/>
            <person name="Chen E.C.H."/>
            <person name="De La Providencia I."/>
            <person name="Hainaut M."/>
            <person name="Kuo A."/>
            <person name="Kohler A."/>
            <person name="Murat C."/>
            <person name="Tang N."/>
            <person name="Roy S."/>
            <person name="Loubradou J."/>
            <person name="Henrissat B."/>
            <person name="Grigoriev I.V."/>
            <person name="Corradi N."/>
            <person name="Roux C."/>
            <person name="Martin F.M."/>
        </authorList>
    </citation>
    <scope>NUCLEOTIDE SEQUENCE [LARGE SCALE GENOMIC DNA]</scope>
    <source>
        <strain evidence="3 4">DAOM 227022</strain>
    </source>
</reference>
<comment type="caution">
    <text evidence="3">The sequence shown here is derived from an EMBL/GenBank/DDBJ whole genome shotgun (WGS) entry which is preliminary data.</text>
</comment>
<dbReference type="OrthoDB" id="2404501at2759"/>
<dbReference type="AlphaFoldDB" id="A0A397SMD8"/>
<feature type="transmembrane region" description="Helical" evidence="2">
    <location>
        <begin position="93"/>
        <end position="114"/>
    </location>
</feature>
<evidence type="ECO:0000256" key="1">
    <source>
        <dbReference type="SAM" id="MobiDB-lite"/>
    </source>
</evidence>
<keyword evidence="2" id="KW-0812">Transmembrane</keyword>
<name>A0A397SMD8_9GLOM</name>
<proteinExistence type="predicted"/>
<feature type="compositionally biased region" description="Low complexity" evidence="1">
    <location>
        <begin position="264"/>
        <end position="299"/>
    </location>
</feature>
<gene>
    <name evidence="3" type="ORF">C1645_785128</name>
</gene>
<evidence type="ECO:0000313" key="3">
    <source>
        <dbReference type="EMBL" id="RIA83981.1"/>
    </source>
</evidence>
<keyword evidence="2" id="KW-0472">Membrane</keyword>
<feature type="region of interest" description="Disordered" evidence="1">
    <location>
        <begin position="249"/>
        <end position="315"/>
    </location>
</feature>
<feature type="compositionally biased region" description="Polar residues" evidence="1">
    <location>
        <begin position="300"/>
        <end position="315"/>
    </location>
</feature>
<dbReference type="EMBL" id="QKYT01000527">
    <property type="protein sequence ID" value="RIA83981.1"/>
    <property type="molecule type" value="Genomic_DNA"/>
</dbReference>
<organism evidence="3 4">
    <name type="scientific">Glomus cerebriforme</name>
    <dbReference type="NCBI Taxonomy" id="658196"/>
    <lineage>
        <taxon>Eukaryota</taxon>
        <taxon>Fungi</taxon>
        <taxon>Fungi incertae sedis</taxon>
        <taxon>Mucoromycota</taxon>
        <taxon>Glomeromycotina</taxon>
        <taxon>Glomeromycetes</taxon>
        <taxon>Glomerales</taxon>
        <taxon>Glomeraceae</taxon>
        <taxon>Glomus</taxon>
    </lineage>
</organism>
<keyword evidence="4" id="KW-1185">Reference proteome</keyword>
<dbReference type="Proteomes" id="UP000265703">
    <property type="component" value="Unassembled WGS sequence"/>
</dbReference>
<feature type="compositionally biased region" description="Basic residues" evidence="1">
    <location>
        <begin position="29"/>
        <end position="45"/>
    </location>
</feature>
<feature type="region of interest" description="Disordered" evidence="1">
    <location>
        <begin position="26"/>
        <end position="64"/>
    </location>
</feature>
<accession>A0A397SMD8</accession>
<evidence type="ECO:0000313" key="4">
    <source>
        <dbReference type="Proteomes" id="UP000265703"/>
    </source>
</evidence>
<keyword evidence="2" id="KW-1133">Transmembrane helix</keyword>
<sequence length="315" mass="35073">MGDNKGRNYSRSNYWCSQDGINQNCNHSGRTKTHVRSNYRHKPRRSSPPLPTINSKDIESSLHPSTLSTNSIALGISSSNDNKKESDNLTNGLTITGIVIGSLLVLSIIIYYLIQFIKKRKESSGSQEEEVDDEELPHPQLTINFVKHNHPIPELCTTPDTQPILDYYSSKAGLTDVTTPPVISSNKLYDSINDHKSIIVEINKDTKGSPEENVNHEYVPQYYNGMEIPPLGARIIPLERQVQIAKELTSTNLSPTTNKRKSNRSISSILSISSRRKSSTSSTNNNYYNNNSSTTNSLTQISETPRNENAANIAP</sequence>
<evidence type="ECO:0000256" key="2">
    <source>
        <dbReference type="SAM" id="Phobius"/>
    </source>
</evidence>
<protein>
    <submittedName>
        <fullName evidence="3">Uncharacterized protein</fullName>
    </submittedName>
</protein>